<dbReference type="AlphaFoldDB" id="A0A382TL87"/>
<gene>
    <name evidence="1" type="ORF">METZ01_LOCUS375577</name>
</gene>
<evidence type="ECO:0000313" key="1">
    <source>
        <dbReference type="EMBL" id="SVD22723.1"/>
    </source>
</evidence>
<protein>
    <submittedName>
        <fullName evidence="1">Uncharacterized protein</fullName>
    </submittedName>
</protein>
<dbReference type="InterPro" id="IPR012334">
    <property type="entry name" value="Pectin_lyas_fold"/>
</dbReference>
<reference evidence="1" key="1">
    <citation type="submission" date="2018-05" db="EMBL/GenBank/DDBJ databases">
        <authorList>
            <person name="Lanie J.A."/>
            <person name="Ng W.-L."/>
            <person name="Kazmierczak K.M."/>
            <person name="Andrzejewski T.M."/>
            <person name="Davidsen T.M."/>
            <person name="Wayne K.J."/>
            <person name="Tettelin H."/>
            <person name="Glass J.I."/>
            <person name="Rusch D."/>
            <person name="Podicherti R."/>
            <person name="Tsui H.-C.T."/>
            <person name="Winkler M.E."/>
        </authorList>
    </citation>
    <scope>NUCLEOTIDE SEQUENCE</scope>
</reference>
<organism evidence="1">
    <name type="scientific">marine metagenome</name>
    <dbReference type="NCBI Taxonomy" id="408172"/>
    <lineage>
        <taxon>unclassified sequences</taxon>
        <taxon>metagenomes</taxon>
        <taxon>ecological metagenomes</taxon>
    </lineage>
</organism>
<dbReference type="EMBL" id="UINC01137405">
    <property type="protein sequence ID" value="SVD22723.1"/>
    <property type="molecule type" value="Genomic_DNA"/>
</dbReference>
<feature type="non-terminal residue" evidence="1">
    <location>
        <position position="301"/>
    </location>
</feature>
<dbReference type="Gene3D" id="2.160.20.10">
    <property type="entry name" value="Single-stranded right-handed beta-helix, Pectin lyase-like"/>
    <property type="match status" value="1"/>
</dbReference>
<sequence length="301" mass="32220">MLKNSVEMEVNVRILGQDILRASPVVLLPEILVDINGGVGAISIEDALSQHPFLRFDGRGVFSVGPGQWDVVSDLIVPDGHVLVIESGTTLRFGTGVRLLSTSAIHLLGEESGPVILEPVYSNWGGIFVQRADEISNWQHALVRGIRNNEEPGRAVTGGVTFNESDLKLRHVTFEGSQMEDALNVILAGIDFEDVIFSNAISDGFDGDAVTGRIERASFLDIGGDGIDVSASELVGTQLVFVQIKDKAVSVGEASRAELVDIFVKDAGIGIASKDLSFVTVEGADFEEIANFALASYQKKP</sequence>
<accession>A0A382TL87</accession>
<name>A0A382TL87_9ZZZZ</name>
<proteinExistence type="predicted"/>
<dbReference type="SUPFAM" id="SSF51126">
    <property type="entry name" value="Pectin lyase-like"/>
    <property type="match status" value="1"/>
</dbReference>
<dbReference type="InterPro" id="IPR011050">
    <property type="entry name" value="Pectin_lyase_fold/virulence"/>
</dbReference>